<comment type="caution">
    <text evidence="1">The sequence shown here is derived from an EMBL/GenBank/DDBJ whole genome shotgun (WGS) entry which is preliminary data.</text>
</comment>
<dbReference type="EMBL" id="JAWJZY010000001">
    <property type="protein sequence ID" value="MEE8657729.1"/>
    <property type="molecule type" value="Genomic_DNA"/>
</dbReference>
<evidence type="ECO:0000313" key="1">
    <source>
        <dbReference type="EMBL" id="MEE8657729.1"/>
    </source>
</evidence>
<gene>
    <name evidence="1" type="ORF">DOFOFD_01700</name>
</gene>
<protein>
    <submittedName>
        <fullName evidence="1">Uncharacterized protein</fullName>
    </submittedName>
</protein>
<sequence length="160" mass="17602">MIKLIAAINSLLLPSPPQYAHSDVLATPRVIADVMANRGATFAATALTQQNRWRVVAQAIAKADPVLPRSDLRALMDHAPETAFPILRRAIRLRMAYDTSGGLALISIARYSPFNGAKVCREGNTAWKQGTMEKIRSSHDIKYTFQRLDCLQASEDEPVG</sequence>
<dbReference type="RefSeq" id="WP_394818736.1">
    <property type="nucleotide sequence ID" value="NZ_JAWJZY010000001.1"/>
</dbReference>
<name>A0ABU7TYZ2_9PROT</name>
<keyword evidence="2" id="KW-1185">Reference proteome</keyword>
<reference evidence="1 2" key="1">
    <citation type="submission" date="2023-10" db="EMBL/GenBank/DDBJ databases">
        <title>Sorlinia euscelidii gen. nov., sp. nov., an acetic acid bacteria isolated from the gut of Euscelidius variegatus emitter.</title>
        <authorList>
            <person name="Michoud G."/>
            <person name="Marasco R."/>
            <person name="Seferji K."/>
            <person name="Gonella E."/>
            <person name="Garuglieri E."/>
            <person name="Alma A."/>
            <person name="Mapelli F."/>
            <person name="Borin S."/>
            <person name="Daffonchio D."/>
            <person name="Crotti E."/>
        </authorList>
    </citation>
    <scope>NUCLEOTIDE SEQUENCE [LARGE SCALE GENOMIC DNA]</scope>
    <source>
        <strain evidence="1 2">EV16P</strain>
    </source>
</reference>
<organism evidence="1 2">
    <name type="scientific">Sorlinia euscelidii</name>
    <dbReference type="NCBI Taxonomy" id="3081148"/>
    <lineage>
        <taxon>Bacteria</taxon>
        <taxon>Pseudomonadati</taxon>
        <taxon>Pseudomonadota</taxon>
        <taxon>Alphaproteobacteria</taxon>
        <taxon>Acetobacterales</taxon>
        <taxon>Acetobacteraceae</taxon>
        <taxon>Sorlinia</taxon>
    </lineage>
</organism>
<evidence type="ECO:0000313" key="2">
    <source>
        <dbReference type="Proteomes" id="UP001312908"/>
    </source>
</evidence>
<accession>A0ABU7TYZ2</accession>
<dbReference type="Proteomes" id="UP001312908">
    <property type="component" value="Unassembled WGS sequence"/>
</dbReference>
<proteinExistence type="predicted"/>